<feature type="domain" description="GOLD" evidence="10">
    <location>
        <begin position="29"/>
        <end position="111"/>
    </location>
</feature>
<dbReference type="SUPFAM" id="SSF101576">
    <property type="entry name" value="Supernatant protein factor (SPF), C-terminal domain"/>
    <property type="match status" value="1"/>
</dbReference>
<evidence type="ECO:0000256" key="4">
    <source>
        <dbReference type="ARBA" id="ARBA00022729"/>
    </source>
</evidence>
<evidence type="ECO:0000256" key="3">
    <source>
        <dbReference type="ARBA" id="ARBA00022692"/>
    </source>
</evidence>
<accession>A0A2P6NHW1</accession>
<keyword evidence="5" id="KW-1133">Transmembrane helix</keyword>
<dbReference type="OrthoDB" id="1929172at2759"/>
<evidence type="ECO:0000313" key="11">
    <source>
        <dbReference type="EMBL" id="PRP83553.1"/>
    </source>
</evidence>
<dbReference type="InterPro" id="IPR009038">
    <property type="entry name" value="GOLD_dom"/>
</dbReference>
<evidence type="ECO:0000259" key="10">
    <source>
        <dbReference type="PROSITE" id="PS50866"/>
    </source>
</evidence>
<dbReference type="EMBL" id="MDYQ01000080">
    <property type="protein sequence ID" value="PRP83553.1"/>
    <property type="molecule type" value="Genomic_DNA"/>
</dbReference>
<dbReference type="InParanoid" id="A0A2P6NHW1"/>
<evidence type="ECO:0000256" key="9">
    <source>
        <dbReference type="SAM" id="SignalP"/>
    </source>
</evidence>
<dbReference type="InterPro" id="IPR015720">
    <property type="entry name" value="Emp24-like"/>
</dbReference>
<dbReference type="GO" id="GO:0012505">
    <property type="term" value="C:endomembrane system"/>
    <property type="evidence" value="ECO:0007669"/>
    <property type="project" value="UniProtKB-SubCell"/>
</dbReference>
<comment type="similarity">
    <text evidence="2 8">Belongs to the EMP24/GP25L family.</text>
</comment>
<evidence type="ECO:0000313" key="12">
    <source>
        <dbReference type="Proteomes" id="UP000241769"/>
    </source>
</evidence>
<keyword evidence="4 9" id="KW-0732">Signal</keyword>
<comment type="subcellular location">
    <subcellularLocation>
        <location evidence="7">Endomembrane system</location>
        <topology evidence="7">Single-pass membrane protein</topology>
    </subcellularLocation>
    <subcellularLocation>
        <location evidence="1 8">Membrane</location>
        <topology evidence="1 8">Single-pass type I membrane protein</topology>
    </subcellularLocation>
</comment>
<dbReference type="FunCoup" id="A0A2P6NHW1">
    <property type="interactions" value="139"/>
</dbReference>
<dbReference type="PROSITE" id="PS50866">
    <property type="entry name" value="GOLD"/>
    <property type="match status" value="1"/>
</dbReference>
<dbReference type="Pfam" id="PF01105">
    <property type="entry name" value="EMP24_GP25L"/>
    <property type="match status" value="1"/>
</dbReference>
<dbReference type="PANTHER" id="PTHR22811">
    <property type="entry name" value="TRANSMEMBRANE EMP24 DOMAIN-CONTAINING PROTEIN"/>
    <property type="match status" value="1"/>
</dbReference>
<dbReference type="Proteomes" id="UP000241769">
    <property type="component" value="Unassembled WGS sequence"/>
</dbReference>
<evidence type="ECO:0000256" key="8">
    <source>
        <dbReference type="RuleBase" id="RU003827"/>
    </source>
</evidence>
<sequence length="199" mass="21995">MIISRGLTLLLLVAIAASALTFQVEPKSKDCFHKYLHAGSTSTITYFILRGGLLDIDMQVTGPIGETIRSGLVFENGNFEFPVGVSGEFKLCWNNEMARWTAKVVNFGWEDNGEKDKPAAEKHTEPLDQTTGRIESLVANVQSDQMHLRAREARHRETADSTNYRVFWMSSLLSLLLIAVSVGQKKVHVASWAGPACGL</sequence>
<evidence type="ECO:0000256" key="2">
    <source>
        <dbReference type="ARBA" id="ARBA00007104"/>
    </source>
</evidence>
<evidence type="ECO:0000256" key="7">
    <source>
        <dbReference type="ARBA" id="ARBA00037847"/>
    </source>
</evidence>
<name>A0A2P6NHW1_9EUKA</name>
<reference evidence="11 12" key="1">
    <citation type="journal article" date="2018" name="Genome Biol. Evol.">
        <title>Multiple Roots of Fruiting Body Formation in Amoebozoa.</title>
        <authorList>
            <person name="Hillmann F."/>
            <person name="Forbes G."/>
            <person name="Novohradska S."/>
            <person name="Ferling I."/>
            <person name="Riege K."/>
            <person name="Groth M."/>
            <person name="Westermann M."/>
            <person name="Marz M."/>
            <person name="Spaller T."/>
            <person name="Winckler T."/>
            <person name="Schaap P."/>
            <person name="Glockner G."/>
        </authorList>
    </citation>
    <scope>NUCLEOTIDE SEQUENCE [LARGE SCALE GENOMIC DNA]</scope>
    <source>
        <strain evidence="11 12">Jena</strain>
    </source>
</reference>
<dbReference type="STRING" id="1890364.A0A2P6NHW1"/>
<dbReference type="GO" id="GO:0016020">
    <property type="term" value="C:membrane"/>
    <property type="evidence" value="ECO:0007669"/>
    <property type="project" value="UniProtKB-SubCell"/>
</dbReference>
<dbReference type="InterPro" id="IPR036598">
    <property type="entry name" value="GOLD_dom_sf"/>
</dbReference>
<evidence type="ECO:0000256" key="6">
    <source>
        <dbReference type="ARBA" id="ARBA00023136"/>
    </source>
</evidence>
<dbReference type="AlphaFoldDB" id="A0A2P6NHW1"/>
<dbReference type="SMART" id="SM01190">
    <property type="entry name" value="EMP24_GP25L"/>
    <property type="match status" value="1"/>
</dbReference>
<proteinExistence type="inferred from homology"/>
<keyword evidence="3 8" id="KW-0812">Transmembrane</keyword>
<evidence type="ECO:0000256" key="1">
    <source>
        <dbReference type="ARBA" id="ARBA00004479"/>
    </source>
</evidence>
<keyword evidence="6" id="KW-0472">Membrane</keyword>
<comment type="caution">
    <text evidence="11">The sequence shown here is derived from an EMBL/GenBank/DDBJ whole genome shotgun (WGS) entry which is preliminary data.</text>
</comment>
<evidence type="ECO:0000256" key="5">
    <source>
        <dbReference type="ARBA" id="ARBA00022989"/>
    </source>
</evidence>
<feature type="signal peptide" evidence="9">
    <location>
        <begin position="1"/>
        <end position="21"/>
    </location>
</feature>
<feature type="chain" id="PRO_5015170332" evidence="9">
    <location>
        <begin position="22"/>
        <end position="199"/>
    </location>
</feature>
<keyword evidence="12" id="KW-1185">Reference proteome</keyword>
<protein>
    <submittedName>
        <fullName evidence="11">Emp24/gp25L/p24 family protein</fullName>
    </submittedName>
</protein>
<gene>
    <name evidence="11" type="ORF">PROFUN_09102</name>
</gene>
<organism evidence="11 12">
    <name type="scientific">Planoprotostelium fungivorum</name>
    <dbReference type="NCBI Taxonomy" id="1890364"/>
    <lineage>
        <taxon>Eukaryota</taxon>
        <taxon>Amoebozoa</taxon>
        <taxon>Evosea</taxon>
        <taxon>Variosea</taxon>
        <taxon>Cavosteliida</taxon>
        <taxon>Cavosteliaceae</taxon>
        <taxon>Planoprotostelium</taxon>
    </lineage>
</organism>